<dbReference type="GO" id="GO:0006457">
    <property type="term" value="P:protein folding"/>
    <property type="evidence" value="ECO:0007669"/>
    <property type="project" value="InterPro"/>
</dbReference>
<proteinExistence type="inferred from homology"/>
<evidence type="ECO:0000256" key="1">
    <source>
        <dbReference type="ARBA" id="ARBA00023110"/>
    </source>
</evidence>
<gene>
    <name evidence="7" type="ORF">UT18_C0020G0010</name>
</gene>
<evidence type="ECO:0000256" key="2">
    <source>
        <dbReference type="ARBA" id="ARBA00023235"/>
    </source>
</evidence>
<evidence type="ECO:0000256" key="5">
    <source>
        <dbReference type="SAM" id="Phobius"/>
    </source>
</evidence>
<dbReference type="InterPro" id="IPR044666">
    <property type="entry name" value="Cyclophilin_A-like"/>
</dbReference>
<reference evidence="7 8" key="1">
    <citation type="journal article" date="2015" name="Nature">
        <title>rRNA introns, odd ribosomes, and small enigmatic genomes across a large radiation of phyla.</title>
        <authorList>
            <person name="Brown C.T."/>
            <person name="Hug L.A."/>
            <person name="Thomas B.C."/>
            <person name="Sharon I."/>
            <person name="Castelle C.J."/>
            <person name="Singh A."/>
            <person name="Wilkins M.J."/>
            <person name="Williams K.H."/>
            <person name="Banfield J.F."/>
        </authorList>
    </citation>
    <scope>NUCLEOTIDE SEQUENCE [LARGE SCALE GENOMIC DNA]</scope>
</reference>
<sequence length="277" mass="31425">MGKAQKFKEQRKVERQEQQTKKKKNFYIRSGATIIFCAFFTYGMLYSYGHWYPEKWWPKKAVKEAKTESKATSTEKQANKTGEKKYDKAPIMNIDVNKQYTAKFETNLGNFSVELLAKNAPKTVNNFVFLAKDKFYDGLIFHRIIKDFMIQGGDPEGNGSGDPGYKFEDEINAKALGLSTDVIKSNEEAGYKYSDTLETIKLEKGVLAMANSGANTNGSQFFIITKDKTDWLDGKHTPFGRVTEGLDIVLKIEAAKTDNSDKPLENVIINKIMIEEK</sequence>
<evidence type="ECO:0000313" key="8">
    <source>
        <dbReference type="Proteomes" id="UP000034207"/>
    </source>
</evidence>
<comment type="similarity">
    <text evidence="3">Belongs to the cyclophilin-type PPIase family.</text>
</comment>
<dbReference type="PANTHER" id="PTHR45625">
    <property type="entry name" value="PEPTIDYL-PROLYL CIS-TRANS ISOMERASE-RELATED"/>
    <property type="match status" value="1"/>
</dbReference>
<dbReference type="PRINTS" id="PR00153">
    <property type="entry name" value="CSAPPISMRASE"/>
</dbReference>
<dbReference type="AlphaFoldDB" id="A0A0G0LND3"/>
<dbReference type="PATRIC" id="fig|1618345.3.peg.1017"/>
<dbReference type="PANTHER" id="PTHR45625:SF4">
    <property type="entry name" value="PEPTIDYLPROLYL ISOMERASE DOMAIN AND WD REPEAT-CONTAINING PROTEIN 1"/>
    <property type="match status" value="1"/>
</dbReference>
<feature type="domain" description="PPIase cyclophilin-type" evidence="6">
    <location>
        <begin position="105"/>
        <end position="274"/>
    </location>
</feature>
<dbReference type="PROSITE" id="PS00170">
    <property type="entry name" value="CSA_PPIASE_1"/>
    <property type="match status" value="1"/>
</dbReference>
<dbReference type="Proteomes" id="UP000034207">
    <property type="component" value="Unassembled WGS sequence"/>
</dbReference>
<dbReference type="InterPro" id="IPR002130">
    <property type="entry name" value="Cyclophilin-type_PPIase_dom"/>
</dbReference>
<comment type="caution">
    <text evidence="7">The sequence shown here is derived from an EMBL/GenBank/DDBJ whole genome shotgun (WGS) entry which is preliminary data.</text>
</comment>
<keyword evidence="5" id="KW-0812">Transmembrane</keyword>
<keyword evidence="5" id="KW-1133">Transmembrane helix</keyword>
<keyword evidence="1 3" id="KW-0697">Rotamase</keyword>
<dbReference type="InterPro" id="IPR029000">
    <property type="entry name" value="Cyclophilin-like_dom_sf"/>
</dbReference>
<evidence type="ECO:0000259" key="6">
    <source>
        <dbReference type="PROSITE" id="PS50072"/>
    </source>
</evidence>
<dbReference type="PROSITE" id="PS50072">
    <property type="entry name" value="CSA_PPIASE_2"/>
    <property type="match status" value="1"/>
</dbReference>
<dbReference type="EC" id="5.2.1.8" evidence="3"/>
<name>A0A0G0LND3_UNCC2</name>
<dbReference type="CDD" id="cd00317">
    <property type="entry name" value="cyclophilin"/>
    <property type="match status" value="1"/>
</dbReference>
<accession>A0A0G0LND3</accession>
<evidence type="ECO:0000256" key="3">
    <source>
        <dbReference type="RuleBase" id="RU363019"/>
    </source>
</evidence>
<dbReference type="Pfam" id="PF00160">
    <property type="entry name" value="Pro_isomerase"/>
    <property type="match status" value="1"/>
</dbReference>
<keyword evidence="2 3" id="KW-0413">Isomerase</keyword>
<organism evidence="7 8">
    <name type="scientific">candidate division CPR2 bacterium GW2011_GWC2_39_10</name>
    <dbReference type="NCBI Taxonomy" id="1618345"/>
    <lineage>
        <taxon>Bacteria</taxon>
        <taxon>Bacteria division CPR2</taxon>
    </lineage>
</organism>
<dbReference type="EMBL" id="LBVV01000020">
    <property type="protein sequence ID" value="KKQ93403.1"/>
    <property type="molecule type" value="Genomic_DNA"/>
</dbReference>
<dbReference type="InterPro" id="IPR020892">
    <property type="entry name" value="Cyclophilin-type_PPIase_CS"/>
</dbReference>
<protein>
    <recommendedName>
        <fullName evidence="3">Peptidyl-prolyl cis-trans isomerase</fullName>
        <shortName evidence="3">PPIase</shortName>
        <ecNumber evidence="3">5.2.1.8</ecNumber>
    </recommendedName>
</protein>
<feature type="transmembrane region" description="Helical" evidence="5">
    <location>
        <begin position="26"/>
        <end position="45"/>
    </location>
</feature>
<dbReference type="GO" id="GO:0003755">
    <property type="term" value="F:peptidyl-prolyl cis-trans isomerase activity"/>
    <property type="evidence" value="ECO:0007669"/>
    <property type="project" value="UniProtKB-UniRule"/>
</dbReference>
<dbReference type="STRING" id="1618345.UT18_C0020G0010"/>
<evidence type="ECO:0000256" key="4">
    <source>
        <dbReference type="SAM" id="MobiDB-lite"/>
    </source>
</evidence>
<comment type="function">
    <text evidence="3">PPIases accelerate the folding of proteins. It catalyzes the cis-trans isomerization of proline imidic peptide bonds in oligopeptides.</text>
</comment>
<evidence type="ECO:0000313" key="7">
    <source>
        <dbReference type="EMBL" id="KKQ93403.1"/>
    </source>
</evidence>
<keyword evidence="5" id="KW-0472">Membrane</keyword>
<feature type="region of interest" description="Disordered" evidence="4">
    <location>
        <begin position="1"/>
        <end position="20"/>
    </location>
</feature>
<dbReference type="Gene3D" id="2.40.100.10">
    <property type="entry name" value="Cyclophilin-like"/>
    <property type="match status" value="1"/>
</dbReference>
<comment type="catalytic activity">
    <reaction evidence="3">
        <text>[protein]-peptidylproline (omega=180) = [protein]-peptidylproline (omega=0)</text>
        <dbReference type="Rhea" id="RHEA:16237"/>
        <dbReference type="Rhea" id="RHEA-COMP:10747"/>
        <dbReference type="Rhea" id="RHEA-COMP:10748"/>
        <dbReference type="ChEBI" id="CHEBI:83833"/>
        <dbReference type="ChEBI" id="CHEBI:83834"/>
        <dbReference type="EC" id="5.2.1.8"/>
    </reaction>
</comment>
<dbReference type="SUPFAM" id="SSF50891">
    <property type="entry name" value="Cyclophilin-like"/>
    <property type="match status" value="1"/>
</dbReference>